<keyword evidence="5" id="KW-0482">Metalloprotease</keyword>
<gene>
    <name evidence="7" type="ORF">FE784_14030</name>
</gene>
<dbReference type="Gene3D" id="3.40.140.10">
    <property type="entry name" value="Cytidine Deaminase, domain 2"/>
    <property type="match status" value="1"/>
</dbReference>
<dbReference type="InterPro" id="IPR000555">
    <property type="entry name" value="JAMM/MPN+_dom"/>
</dbReference>
<dbReference type="InterPro" id="IPR028090">
    <property type="entry name" value="JAB_dom_prok"/>
</dbReference>
<dbReference type="EMBL" id="VDCQ01000016">
    <property type="protein sequence ID" value="TNJ65763.1"/>
    <property type="molecule type" value="Genomic_DNA"/>
</dbReference>
<organism evidence="7 8">
    <name type="scientific">Paenibacillus hemerocallicola</name>
    <dbReference type="NCBI Taxonomy" id="1172614"/>
    <lineage>
        <taxon>Bacteria</taxon>
        <taxon>Bacillati</taxon>
        <taxon>Bacillota</taxon>
        <taxon>Bacilli</taxon>
        <taxon>Bacillales</taxon>
        <taxon>Paenibacillaceae</taxon>
        <taxon>Paenibacillus</taxon>
    </lineage>
</organism>
<evidence type="ECO:0000256" key="3">
    <source>
        <dbReference type="ARBA" id="ARBA00022801"/>
    </source>
</evidence>
<dbReference type="InterPro" id="IPR051929">
    <property type="entry name" value="VirAsm_ModProt"/>
</dbReference>
<evidence type="ECO:0000259" key="6">
    <source>
        <dbReference type="SMART" id="SM00232"/>
    </source>
</evidence>
<dbReference type="RefSeq" id="WP_139602825.1">
    <property type="nucleotide sequence ID" value="NZ_VDCQ01000016.1"/>
</dbReference>
<keyword evidence="4" id="KW-0862">Zinc</keyword>
<dbReference type="AlphaFoldDB" id="A0A5C4T9N8"/>
<dbReference type="Pfam" id="PF14464">
    <property type="entry name" value="Prok-JAB"/>
    <property type="match status" value="1"/>
</dbReference>
<comment type="caution">
    <text evidence="7">The sequence shown here is derived from an EMBL/GenBank/DDBJ whole genome shotgun (WGS) entry which is preliminary data.</text>
</comment>
<evidence type="ECO:0000313" key="7">
    <source>
        <dbReference type="EMBL" id="TNJ65763.1"/>
    </source>
</evidence>
<reference evidence="7 8" key="1">
    <citation type="submission" date="2019-05" db="EMBL/GenBank/DDBJ databases">
        <title>We sequenced the genome of Paenibacillus hemerocallicola KCTC 33185 for further insight into its adaptation and study the phylogeny of Paenibacillus.</title>
        <authorList>
            <person name="Narsing Rao M.P."/>
        </authorList>
    </citation>
    <scope>NUCLEOTIDE SEQUENCE [LARGE SCALE GENOMIC DNA]</scope>
    <source>
        <strain evidence="7 8">KCTC 33185</strain>
    </source>
</reference>
<dbReference type="PANTHER" id="PTHR34858:SF1">
    <property type="entry name" value="CYSO-CYSTEINE PEPTIDASE"/>
    <property type="match status" value="1"/>
</dbReference>
<evidence type="ECO:0000256" key="5">
    <source>
        <dbReference type="ARBA" id="ARBA00023049"/>
    </source>
</evidence>
<dbReference type="OrthoDB" id="9802958at2"/>
<keyword evidence="3" id="KW-0378">Hydrolase</keyword>
<sequence>MIRIDRSVWEQMIGHCRLALPREACGALFGPKGDSGTPAVTFLSPIANRAKSPETEFAFDAKDWIYSLYEAERSNRQLLGIFHSHPMTSGTPSALDMAGASHNRLGYWIVSFARPEQPIVRVYRLEEAIGGSREFTPIPYSVI</sequence>
<dbReference type="SMART" id="SM00232">
    <property type="entry name" value="JAB_MPN"/>
    <property type="match status" value="1"/>
</dbReference>
<name>A0A5C4T9N8_9BACL</name>
<dbReference type="GO" id="GO:0008235">
    <property type="term" value="F:metalloexopeptidase activity"/>
    <property type="evidence" value="ECO:0007669"/>
    <property type="project" value="TreeGrafter"/>
</dbReference>
<evidence type="ECO:0000256" key="2">
    <source>
        <dbReference type="ARBA" id="ARBA00022723"/>
    </source>
</evidence>
<protein>
    <submittedName>
        <fullName evidence="7">M67 family metallopeptidase</fullName>
    </submittedName>
</protein>
<dbReference type="GO" id="GO:0008270">
    <property type="term" value="F:zinc ion binding"/>
    <property type="evidence" value="ECO:0007669"/>
    <property type="project" value="TreeGrafter"/>
</dbReference>
<evidence type="ECO:0000256" key="4">
    <source>
        <dbReference type="ARBA" id="ARBA00022833"/>
    </source>
</evidence>
<dbReference type="CDD" id="cd08070">
    <property type="entry name" value="MPN_like"/>
    <property type="match status" value="1"/>
</dbReference>
<keyword evidence="8" id="KW-1185">Reference proteome</keyword>
<accession>A0A5C4T9N8</accession>
<evidence type="ECO:0000313" key="8">
    <source>
        <dbReference type="Proteomes" id="UP000307943"/>
    </source>
</evidence>
<feature type="domain" description="JAB1/MPN/MOV34 metalloenzyme" evidence="6">
    <location>
        <begin position="1"/>
        <end position="128"/>
    </location>
</feature>
<keyword evidence="1" id="KW-0645">Protease</keyword>
<dbReference type="GO" id="GO:0006508">
    <property type="term" value="P:proteolysis"/>
    <property type="evidence" value="ECO:0007669"/>
    <property type="project" value="UniProtKB-KW"/>
</dbReference>
<proteinExistence type="predicted"/>
<evidence type="ECO:0000256" key="1">
    <source>
        <dbReference type="ARBA" id="ARBA00022670"/>
    </source>
</evidence>
<dbReference type="SUPFAM" id="SSF102712">
    <property type="entry name" value="JAB1/MPN domain"/>
    <property type="match status" value="1"/>
</dbReference>
<dbReference type="Proteomes" id="UP000307943">
    <property type="component" value="Unassembled WGS sequence"/>
</dbReference>
<dbReference type="PANTHER" id="PTHR34858">
    <property type="entry name" value="CYSO-CYSTEINE PEPTIDASE"/>
    <property type="match status" value="1"/>
</dbReference>
<keyword evidence="2" id="KW-0479">Metal-binding</keyword>